<evidence type="ECO:0000313" key="4">
    <source>
        <dbReference type="Proteomes" id="UP000288805"/>
    </source>
</evidence>
<reference evidence="3 4" key="1">
    <citation type="journal article" date="2018" name="PLoS Genet.">
        <title>Population sequencing reveals clonal diversity and ancestral inbreeding in the grapevine cultivar Chardonnay.</title>
        <authorList>
            <person name="Roach M.J."/>
            <person name="Johnson D.L."/>
            <person name="Bohlmann J."/>
            <person name="van Vuuren H.J."/>
            <person name="Jones S.J."/>
            <person name="Pretorius I.S."/>
            <person name="Schmidt S.A."/>
            <person name="Borneman A.R."/>
        </authorList>
    </citation>
    <scope>NUCLEOTIDE SEQUENCE [LARGE SCALE GENOMIC DNA]</scope>
    <source>
        <strain evidence="4">cv. Chardonnay</strain>
        <tissue evidence="3">Leaf</tissue>
    </source>
</reference>
<organism evidence="3 4">
    <name type="scientific">Vitis vinifera</name>
    <name type="common">Grape</name>
    <dbReference type="NCBI Taxonomy" id="29760"/>
    <lineage>
        <taxon>Eukaryota</taxon>
        <taxon>Viridiplantae</taxon>
        <taxon>Streptophyta</taxon>
        <taxon>Embryophyta</taxon>
        <taxon>Tracheophyta</taxon>
        <taxon>Spermatophyta</taxon>
        <taxon>Magnoliopsida</taxon>
        <taxon>eudicotyledons</taxon>
        <taxon>Gunneridae</taxon>
        <taxon>Pentapetalae</taxon>
        <taxon>rosids</taxon>
        <taxon>Vitales</taxon>
        <taxon>Vitaceae</taxon>
        <taxon>Viteae</taxon>
        <taxon>Vitis</taxon>
    </lineage>
</organism>
<name>A0A438E5W0_VITVI</name>
<dbReference type="EMBL" id="QGNW01001385">
    <property type="protein sequence ID" value="RVW43167.1"/>
    <property type="molecule type" value="Genomic_DNA"/>
</dbReference>
<dbReference type="InterPro" id="IPR001932">
    <property type="entry name" value="PPM-type_phosphatase-like_dom"/>
</dbReference>
<evidence type="ECO:0000256" key="1">
    <source>
        <dbReference type="SAM" id="MobiDB-lite"/>
    </source>
</evidence>
<dbReference type="SUPFAM" id="SSF81606">
    <property type="entry name" value="PP2C-like"/>
    <property type="match status" value="1"/>
</dbReference>
<dbReference type="Pfam" id="PF00481">
    <property type="entry name" value="PP2C"/>
    <property type="match status" value="1"/>
</dbReference>
<proteinExistence type="predicted"/>
<feature type="region of interest" description="Disordered" evidence="1">
    <location>
        <begin position="1"/>
        <end position="20"/>
    </location>
</feature>
<evidence type="ECO:0000259" key="2">
    <source>
        <dbReference type="Pfam" id="PF00481"/>
    </source>
</evidence>
<protein>
    <recommendedName>
        <fullName evidence="2">PPM-type phosphatase domain-containing protein</fullName>
    </recommendedName>
</protein>
<dbReference type="InterPro" id="IPR036457">
    <property type="entry name" value="PPM-type-like_dom_sf"/>
</dbReference>
<comment type="caution">
    <text evidence="3">The sequence shown here is derived from an EMBL/GenBank/DDBJ whole genome shotgun (WGS) entry which is preliminary data.</text>
</comment>
<dbReference type="Gene3D" id="3.60.40.10">
    <property type="entry name" value="PPM-type phosphatase domain"/>
    <property type="match status" value="1"/>
</dbReference>
<sequence>MRGAAQASQGGGGTGRSSGLRRAKVAYTCLIGCTSYSLRRSKTGERLTAKPVRWMGSRAVVVVDAEKLVVANCGDLRAVQCRRGVAVQPSPDH</sequence>
<feature type="domain" description="PPM-type phosphatase" evidence="2">
    <location>
        <begin position="56"/>
        <end position="93"/>
    </location>
</feature>
<accession>A0A438E5W0</accession>
<gene>
    <name evidence="3" type="ORF">CK203_078720</name>
</gene>
<dbReference type="AlphaFoldDB" id="A0A438E5W0"/>
<evidence type="ECO:0000313" key="3">
    <source>
        <dbReference type="EMBL" id="RVW43167.1"/>
    </source>
</evidence>
<dbReference type="Proteomes" id="UP000288805">
    <property type="component" value="Unassembled WGS sequence"/>
</dbReference>